<protein>
    <submittedName>
        <fullName evidence="1">Uncharacterized protein</fullName>
    </submittedName>
</protein>
<dbReference type="Proteomes" id="UP000257131">
    <property type="component" value="Unassembled WGS sequence"/>
</dbReference>
<comment type="caution">
    <text evidence="1">The sequence shown here is derived from an EMBL/GenBank/DDBJ whole genome shotgun (WGS) entry which is preliminary data.</text>
</comment>
<dbReference type="OrthoDB" id="7657891at2"/>
<proteinExistence type="predicted"/>
<sequence>MADMTWTKCRLAEILNEDRGLPDEVAAPAAGLTETDLTELPHREREAALSAFARAARESRDARAGQGLQGEDVPAYKAEDILQGLRGARAALESFPAGERSARGDILLANCRCRPLGGPED</sequence>
<evidence type="ECO:0000313" key="2">
    <source>
        <dbReference type="Proteomes" id="UP000257131"/>
    </source>
</evidence>
<dbReference type="AlphaFoldDB" id="A0A3D9BV35"/>
<dbReference type="RefSeq" id="WP_115979334.1">
    <property type="nucleotide sequence ID" value="NZ_QOHR01000007.1"/>
</dbReference>
<accession>A0A3D9BV35</accession>
<dbReference type="EMBL" id="QOHR01000007">
    <property type="protein sequence ID" value="REC57348.1"/>
    <property type="molecule type" value="Genomic_DNA"/>
</dbReference>
<reference evidence="1 2" key="1">
    <citation type="journal article" date="2017" name="Int. J. Syst. Evol. Microbiol.">
        <title>Rhodosalinus sediminis gen. nov., sp. nov., isolated from marine saltern.</title>
        <authorList>
            <person name="Guo L.Y."/>
            <person name="Ling S.K."/>
            <person name="Li C.M."/>
            <person name="Chen G.J."/>
            <person name="Du Z.J."/>
        </authorList>
    </citation>
    <scope>NUCLEOTIDE SEQUENCE [LARGE SCALE GENOMIC DNA]</scope>
    <source>
        <strain evidence="1 2">WDN1C137</strain>
    </source>
</reference>
<keyword evidence="2" id="KW-1185">Reference proteome</keyword>
<name>A0A3D9BV35_9RHOB</name>
<organism evidence="1 2">
    <name type="scientific">Rhodosalinus sediminis</name>
    <dbReference type="NCBI Taxonomy" id="1940533"/>
    <lineage>
        <taxon>Bacteria</taxon>
        <taxon>Pseudomonadati</taxon>
        <taxon>Pseudomonadota</taxon>
        <taxon>Alphaproteobacteria</taxon>
        <taxon>Rhodobacterales</taxon>
        <taxon>Paracoccaceae</taxon>
        <taxon>Rhodosalinus</taxon>
    </lineage>
</organism>
<gene>
    <name evidence="1" type="ORF">DRV84_07835</name>
</gene>
<evidence type="ECO:0000313" key="1">
    <source>
        <dbReference type="EMBL" id="REC57348.1"/>
    </source>
</evidence>